<gene>
    <name evidence="1" type="ORF">ACFFVI_17060</name>
</gene>
<evidence type="ECO:0000313" key="2">
    <source>
        <dbReference type="Proteomes" id="UP001589748"/>
    </source>
</evidence>
<keyword evidence="2" id="KW-1185">Reference proteome</keyword>
<evidence type="ECO:0000313" key="1">
    <source>
        <dbReference type="EMBL" id="MFB9378675.1"/>
    </source>
</evidence>
<name>A0ABV5LX55_9ACTN</name>
<reference evidence="1 2" key="1">
    <citation type="submission" date="2024-09" db="EMBL/GenBank/DDBJ databases">
        <authorList>
            <person name="Sun Q."/>
            <person name="Mori K."/>
        </authorList>
    </citation>
    <scope>NUCLEOTIDE SEQUENCE [LARGE SCALE GENOMIC DNA]</scope>
    <source>
        <strain evidence="1 2">TISTR 1856</strain>
    </source>
</reference>
<proteinExistence type="predicted"/>
<organism evidence="1 2">
    <name type="scientific">Kineococcus gynurae</name>
    <dbReference type="NCBI Taxonomy" id="452979"/>
    <lineage>
        <taxon>Bacteria</taxon>
        <taxon>Bacillati</taxon>
        <taxon>Actinomycetota</taxon>
        <taxon>Actinomycetes</taxon>
        <taxon>Kineosporiales</taxon>
        <taxon>Kineosporiaceae</taxon>
        <taxon>Kineococcus</taxon>
    </lineage>
</organism>
<protein>
    <submittedName>
        <fullName evidence="1">Uncharacterized protein</fullName>
    </submittedName>
</protein>
<accession>A0ABV5LX55</accession>
<sequence length="110" mass="11852">MDSVFPTPRIAFLLVPPQEVGLLHRLRPAVRAGRRSVLVVLDQAPAPDAVQLGVGWGSAEPGRAPVCQTVSWFGGLTAVEVGEVVRLVAEDRVGEIRGHLADRARPTRTR</sequence>
<dbReference type="EMBL" id="JBHMDM010000007">
    <property type="protein sequence ID" value="MFB9378675.1"/>
    <property type="molecule type" value="Genomic_DNA"/>
</dbReference>
<dbReference type="RefSeq" id="WP_380136618.1">
    <property type="nucleotide sequence ID" value="NZ_JBHLUI010000008.1"/>
</dbReference>
<comment type="caution">
    <text evidence="1">The sequence shown here is derived from an EMBL/GenBank/DDBJ whole genome shotgun (WGS) entry which is preliminary data.</text>
</comment>
<dbReference type="Proteomes" id="UP001589748">
    <property type="component" value="Unassembled WGS sequence"/>
</dbReference>